<organism evidence="1 2">
    <name type="scientific">Cymbomonas tetramitiformis</name>
    <dbReference type="NCBI Taxonomy" id="36881"/>
    <lineage>
        <taxon>Eukaryota</taxon>
        <taxon>Viridiplantae</taxon>
        <taxon>Chlorophyta</taxon>
        <taxon>Pyramimonadophyceae</taxon>
        <taxon>Pyramimonadales</taxon>
        <taxon>Pyramimonadaceae</taxon>
        <taxon>Cymbomonas</taxon>
    </lineage>
</organism>
<reference evidence="1 2" key="1">
    <citation type="journal article" date="2015" name="Genome Biol. Evol.">
        <title>Comparative Genomics of a Bacterivorous Green Alga Reveals Evolutionary Causalities and Consequences of Phago-Mixotrophic Mode of Nutrition.</title>
        <authorList>
            <person name="Burns J.A."/>
            <person name="Paasch A."/>
            <person name="Narechania A."/>
            <person name="Kim E."/>
        </authorList>
    </citation>
    <scope>NUCLEOTIDE SEQUENCE [LARGE SCALE GENOMIC DNA]</scope>
    <source>
        <strain evidence="1 2">PLY_AMNH</strain>
    </source>
</reference>
<evidence type="ECO:0000313" key="1">
    <source>
        <dbReference type="EMBL" id="KAK3269809.1"/>
    </source>
</evidence>
<name>A0AAE0L2W8_9CHLO</name>
<proteinExistence type="predicted"/>
<evidence type="ECO:0000313" key="2">
    <source>
        <dbReference type="Proteomes" id="UP001190700"/>
    </source>
</evidence>
<protein>
    <submittedName>
        <fullName evidence="1">Uncharacterized protein</fullName>
    </submittedName>
</protein>
<sequence>MKLLTCAEQGAIAKTIFTRIVALHIPRPSGDEDYGYSAYSATQRLIYLQVARFASMIISTINFKET</sequence>
<gene>
    <name evidence="1" type="ORF">CYMTET_21761</name>
</gene>
<comment type="caution">
    <text evidence="1">The sequence shown here is derived from an EMBL/GenBank/DDBJ whole genome shotgun (WGS) entry which is preliminary data.</text>
</comment>
<keyword evidence="2" id="KW-1185">Reference proteome</keyword>
<dbReference type="Proteomes" id="UP001190700">
    <property type="component" value="Unassembled WGS sequence"/>
</dbReference>
<dbReference type="EMBL" id="LGRX02010723">
    <property type="protein sequence ID" value="KAK3269809.1"/>
    <property type="molecule type" value="Genomic_DNA"/>
</dbReference>
<dbReference type="AlphaFoldDB" id="A0AAE0L2W8"/>
<accession>A0AAE0L2W8</accession>